<dbReference type="Gene3D" id="1.10.287.130">
    <property type="match status" value="1"/>
</dbReference>
<evidence type="ECO:0000256" key="15">
    <source>
        <dbReference type="SAM" id="Phobius"/>
    </source>
</evidence>
<dbReference type="PANTHER" id="PTHR44936:SF5">
    <property type="entry name" value="SENSOR HISTIDINE KINASE ENVZ"/>
    <property type="match status" value="1"/>
</dbReference>
<protein>
    <recommendedName>
        <fullName evidence="3">histidine kinase</fullName>
        <ecNumber evidence="3">2.7.13.3</ecNumber>
    </recommendedName>
</protein>
<evidence type="ECO:0000256" key="4">
    <source>
        <dbReference type="ARBA" id="ARBA00022475"/>
    </source>
</evidence>
<keyword evidence="11" id="KW-0067">ATP-binding</keyword>
<reference evidence="19" key="1">
    <citation type="submission" date="2017-02" db="EMBL/GenBank/DDBJ databases">
        <authorList>
            <person name="Varghese N."/>
            <person name="Submissions S."/>
        </authorList>
    </citation>
    <scope>NUCLEOTIDE SEQUENCE [LARGE SCALE GENOMIC DNA]</scope>
    <source>
        <strain evidence="19">ATCC 27094</strain>
    </source>
</reference>
<dbReference type="AlphaFoldDB" id="A0A1T4KA71"/>
<dbReference type="CDD" id="cd00082">
    <property type="entry name" value="HisKA"/>
    <property type="match status" value="1"/>
</dbReference>
<dbReference type="InterPro" id="IPR050980">
    <property type="entry name" value="2C_sensor_his_kinase"/>
</dbReference>
<evidence type="ECO:0000256" key="7">
    <source>
        <dbReference type="ARBA" id="ARBA00022679"/>
    </source>
</evidence>
<keyword evidence="13" id="KW-0902">Two-component regulatory system</keyword>
<keyword evidence="6" id="KW-0597">Phosphoprotein</keyword>
<name>A0A1T4KA71_9HYPH</name>
<evidence type="ECO:0000256" key="10">
    <source>
        <dbReference type="ARBA" id="ARBA00022777"/>
    </source>
</evidence>
<feature type="transmembrane region" description="Helical" evidence="15">
    <location>
        <begin position="17"/>
        <end position="40"/>
    </location>
</feature>
<dbReference type="Proteomes" id="UP000190092">
    <property type="component" value="Unassembled WGS sequence"/>
</dbReference>
<dbReference type="STRING" id="225324.SAMN02745126_00847"/>
<dbReference type="SUPFAM" id="SSF47384">
    <property type="entry name" value="Homodimeric domain of signal transducing histidine kinase"/>
    <property type="match status" value="1"/>
</dbReference>
<evidence type="ECO:0000259" key="17">
    <source>
        <dbReference type="PROSITE" id="PS50885"/>
    </source>
</evidence>
<dbReference type="PROSITE" id="PS50885">
    <property type="entry name" value="HAMP"/>
    <property type="match status" value="1"/>
</dbReference>
<keyword evidence="19" id="KW-1185">Reference proteome</keyword>
<comment type="subcellular location">
    <subcellularLocation>
        <location evidence="2">Cell inner membrane</location>
        <topology evidence="2">Multi-pass membrane protein</topology>
    </subcellularLocation>
</comment>
<keyword evidence="5" id="KW-0997">Cell inner membrane</keyword>
<dbReference type="InterPro" id="IPR003661">
    <property type="entry name" value="HisK_dim/P_dom"/>
</dbReference>
<keyword evidence="12 15" id="KW-1133">Transmembrane helix</keyword>
<dbReference type="InterPro" id="IPR036097">
    <property type="entry name" value="HisK_dim/P_sf"/>
</dbReference>
<organism evidence="18 19">
    <name type="scientific">Enhydrobacter aerosaccus</name>
    <dbReference type="NCBI Taxonomy" id="225324"/>
    <lineage>
        <taxon>Bacteria</taxon>
        <taxon>Pseudomonadati</taxon>
        <taxon>Pseudomonadota</taxon>
        <taxon>Alphaproteobacteria</taxon>
        <taxon>Hyphomicrobiales</taxon>
        <taxon>Enhydrobacter</taxon>
    </lineage>
</organism>
<keyword evidence="10 18" id="KW-0418">Kinase</keyword>
<keyword evidence="9" id="KW-0547">Nucleotide-binding</keyword>
<dbReference type="EMBL" id="FUWJ01000001">
    <property type="protein sequence ID" value="SJZ39358.1"/>
    <property type="molecule type" value="Genomic_DNA"/>
</dbReference>
<evidence type="ECO:0000256" key="14">
    <source>
        <dbReference type="ARBA" id="ARBA00023136"/>
    </source>
</evidence>
<dbReference type="SMART" id="SM00304">
    <property type="entry name" value="HAMP"/>
    <property type="match status" value="1"/>
</dbReference>
<keyword evidence="8 15" id="KW-0812">Transmembrane</keyword>
<dbReference type="SUPFAM" id="SSF55874">
    <property type="entry name" value="ATPase domain of HSP90 chaperone/DNA topoisomerase II/histidine kinase"/>
    <property type="match status" value="1"/>
</dbReference>
<feature type="domain" description="Histidine kinase" evidence="16">
    <location>
        <begin position="238"/>
        <end position="437"/>
    </location>
</feature>
<evidence type="ECO:0000256" key="11">
    <source>
        <dbReference type="ARBA" id="ARBA00022840"/>
    </source>
</evidence>
<dbReference type="GO" id="GO:0000155">
    <property type="term" value="F:phosphorelay sensor kinase activity"/>
    <property type="evidence" value="ECO:0007669"/>
    <property type="project" value="InterPro"/>
</dbReference>
<comment type="catalytic activity">
    <reaction evidence="1">
        <text>ATP + protein L-histidine = ADP + protein N-phospho-L-histidine.</text>
        <dbReference type="EC" id="2.7.13.3"/>
    </reaction>
</comment>
<dbReference type="InterPro" id="IPR003594">
    <property type="entry name" value="HATPase_dom"/>
</dbReference>
<feature type="transmembrane region" description="Helical" evidence="15">
    <location>
        <begin position="154"/>
        <end position="177"/>
    </location>
</feature>
<dbReference type="Gene3D" id="3.30.565.10">
    <property type="entry name" value="Histidine kinase-like ATPase, C-terminal domain"/>
    <property type="match status" value="1"/>
</dbReference>
<gene>
    <name evidence="18" type="ORF">SAMN02745126_00847</name>
</gene>
<dbReference type="Pfam" id="PF00672">
    <property type="entry name" value="HAMP"/>
    <property type="match status" value="1"/>
</dbReference>
<evidence type="ECO:0000256" key="2">
    <source>
        <dbReference type="ARBA" id="ARBA00004429"/>
    </source>
</evidence>
<evidence type="ECO:0000313" key="18">
    <source>
        <dbReference type="EMBL" id="SJZ39358.1"/>
    </source>
</evidence>
<dbReference type="InterPro" id="IPR005467">
    <property type="entry name" value="His_kinase_dom"/>
</dbReference>
<dbReference type="SMART" id="SM00387">
    <property type="entry name" value="HATPase_c"/>
    <property type="match status" value="1"/>
</dbReference>
<dbReference type="PANTHER" id="PTHR44936">
    <property type="entry name" value="SENSOR PROTEIN CREC"/>
    <property type="match status" value="1"/>
</dbReference>
<evidence type="ECO:0000256" key="5">
    <source>
        <dbReference type="ARBA" id="ARBA00022519"/>
    </source>
</evidence>
<evidence type="ECO:0000313" key="19">
    <source>
        <dbReference type="Proteomes" id="UP000190092"/>
    </source>
</evidence>
<dbReference type="OrthoDB" id="9804645at2"/>
<accession>A0A1T4KA71</accession>
<evidence type="ECO:0000259" key="16">
    <source>
        <dbReference type="PROSITE" id="PS50109"/>
    </source>
</evidence>
<feature type="domain" description="HAMP" evidence="17">
    <location>
        <begin position="178"/>
        <end position="230"/>
    </location>
</feature>
<evidence type="ECO:0000256" key="8">
    <source>
        <dbReference type="ARBA" id="ARBA00022692"/>
    </source>
</evidence>
<dbReference type="InterPro" id="IPR004358">
    <property type="entry name" value="Sig_transdc_His_kin-like_C"/>
</dbReference>
<dbReference type="RefSeq" id="WP_085932533.1">
    <property type="nucleotide sequence ID" value="NZ_FUWJ01000001.1"/>
</dbReference>
<dbReference type="GO" id="GO:0005524">
    <property type="term" value="F:ATP binding"/>
    <property type="evidence" value="ECO:0007669"/>
    <property type="project" value="UniProtKB-KW"/>
</dbReference>
<proteinExistence type="predicted"/>
<evidence type="ECO:0000256" key="1">
    <source>
        <dbReference type="ARBA" id="ARBA00000085"/>
    </source>
</evidence>
<evidence type="ECO:0000256" key="13">
    <source>
        <dbReference type="ARBA" id="ARBA00023012"/>
    </source>
</evidence>
<dbReference type="GO" id="GO:0005886">
    <property type="term" value="C:plasma membrane"/>
    <property type="evidence" value="ECO:0007669"/>
    <property type="project" value="UniProtKB-SubCell"/>
</dbReference>
<evidence type="ECO:0000256" key="3">
    <source>
        <dbReference type="ARBA" id="ARBA00012438"/>
    </source>
</evidence>
<dbReference type="PROSITE" id="PS50109">
    <property type="entry name" value="HIS_KIN"/>
    <property type="match status" value="1"/>
</dbReference>
<dbReference type="CDD" id="cd00075">
    <property type="entry name" value="HATPase"/>
    <property type="match status" value="1"/>
</dbReference>
<evidence type="ECO:0000256" key="12">
    <source>
        <dbReference type="ARBA" id="ARBA00022989"/>
    </source>
</evidence>
<keyword evidence="14 15" id="KW-0472">Membrane</keyword>
<evidence type="ECO:0000256" key="9">
    <source>
        <dbReference type="ARBA" id="ARBA00022741"/>
    </source>
</evidence>
<dbReference type="PRINTS" id="PR00344">
    <property type="entry name" value="BCTRLSENSOR"/>
</dbReference>
<dbReference type="InterPro" id="IPR003660">
    <property type="entry name" value="HAMP_dom"/>
</dbReference>
<keyword evidence="7" id="KW-0808">Transferase</keyword>
<dbReference type="SMART" id="SM00388">
    <property type="entry name" value="HisKA"/>
    <property type="match status" value="1"/>
</dbReference>
<dbReference type="CDD" id="cd06225">
    <property type="entry name" value="HAMP"/>
    <property type="match status" value="1"/>
</dbReference>
<keyword evidence="4" id="KW-1003">Cell membrane</keyword>
<dbReference type="EC" id="2.7.13.3" evidence="3"/>
<evidence type="ECO:0000256" key="6">
    <source>
        <dbReference type="ARBA" id="ARBA00022553"/>
    </source>
</evidence>
<sequence length="444" mass="48505">MRVLTALGLTNRIATQIVVLLVLAGLAAWAAIVSIILTVAPEFELSPMATRHAATIAAILRGLETVPAADRRILLSAYQADELNAAFIPEKPERLQRALNVPKRLQAWVEGQLPSGIRVLGVYEDGKTHIAVIVALTDGQLVAFRLIRDPQLRLAFPVILMAAFFGASIALLLGWALRRLVAPLSRFAAAADRFGGEAHEASLKEEGPEEIRRATRAFNRMQQRIQRLIEDRTRMLMAISHDLRTPLTRLRLRIEESAEDASKQRMLDDVALMNTSIESAIAYVREGGATEATELTDLPTLVQTICSQFEDAGHVITYDGPSHLDVHCQPLALERAIANLIDNAVKFGGSIVVRLRMTPANQVVIEVEDDGPGIPDAEKSRVVEPFYRSDQARRTVGGFGMGLAIAVTVARHHNGTLTLHDRVPHGLCARLTIPVFGPLGSDRA</sequence>
<dbReference type="InterPro" id="IPR036890">
    <property type="entry name" value="HATPase_C_sf"/>
</dbReference>
<dbReference type="Pfam" id="PF02518">
    <property type="entry name" value="HATPase_c"/>
    <property type="match status" value="1"/>
</dbReference>